<dbReference type="KEGG" id="bbes:BESB_084220"/>
<dbReference type="EMBL" id="NWUJ01000009">
    <property type="protein sequence ID" value="PFH33223.1"/>
    <property type="molecule type" value="Genomic_DNA"/>
</dbReference>
<proteinExistence type="predicted"/>
<comment type="caution">
    <text evidence="1">The sequence shown here is derived from an EMBL/GenBank/DDBJ whole genome shotgun (WGS) entry which is preliminary data.</text>
</comment>
<evidence type="ECO:0000313" key="2">
    <source>
        <dbReference type="Proteomes" id="UP000224006"/>
    </source>
</evidence>
<sequence length="504" mass="55793">MNISSVELNPYDRTALLAVCGLVIQESASKDIPDEFTKEDLIGWAADPGSSGLLPGYPVVLESCGDLTEAKLYEKKQGHNGHIGSIRQAYAEFVENFHEEQAVLQKAMEDSHLYKALNLVFFQWNAEFLLPTVFEVLQPFIPGNGAKVDVNDIDVVFITMQENCGMGAADHKHFIQQVVKGLNVLSEEKTWDTNSSTYREMGNLFGTKACAHGPLANHQSIYVVSRRSILRLEATTTCEWGMNMREKGFVAISIEAADMGRILALGIHLPTLKEEQSAALITLLKKVVAACVPSKHQDQGLDYFDGGVYLVGDFNSRLSNPSVDIIFKNLKRRTDYDDVFSLPPPPAGESVLAHQLLYIMKYEREDKDTRFAPLLWAADSLGGSNEVEGTSGDLRTPLLAKGFSLINVCYGGAFSYSWLKKCSPSATETTRKVKEAPGNAGYLDRIAIRMPSASLKRSDTPTQAPSFLEGAVFLVFAGQLVDFRSDHFPQVFVVRLMKKVHRPW</sequence>
<dbReference type="Proteomes" id="UP000224006">
    <property type="component" value="Chromosome VIII"/>
</dbReference>
<keyword evidence="2" id="KW-1185">Reference proteome</keyword>
<dbReference type="RefSeq" id="XP_029217232.1">
    <property type="nucleotide sequence ID" value="XM_029366772.1"/>
</dbReference>
<dbReference type="Gene3D" id="3.60.10.10">
    <property type="entry name" value="Endonuclease/exonuclease/phosphatase"/>
    <property type="match status" value="1"/>
</dbReference>
<dbReference type="VEuPathDB" id="ToxoDB:BESB_084220"/>
<dbReference type="InterPro" id="IPR036691">
    <property type="entry name" value="Endo/exonu/phosph_ase_sf"/>
</dbReference>
<evidence type="ECO:0000313" key="1">
    <source>
        <dbReference type="EMBL" id="PFH33223.1"/>
    </source>
</evidence>
<evidence type="ECO:0008006" key="3">
    <source>
        <dbReference type="Google" id="ProtNLM"/>
    </source>
</evidence>
<accession>A0A2A9MC27</accession>
<gene>
    <name evidence="1" type="ORF">BESB_084220</name>
</gene>
<name>A0A2A9MC27_BESBE</name>
<reference evidence="1 2" key="1">
    <citation type="submission" date="2017-09" db="EMBL/GenBank/DDBJ databases">
        <title>Genome sequencing of Besnoitia besnoiti strain Bb-Ger1.</title>
        <authorList>
            <person name="Schares G."/>
            <person name="Venepally P."/>
            <person name="Lorenzi H.A."/>
        </authorList>
    </citation>
    <scope>NUCLEOTIDE SEQUENCE [LARGE SCALE GENOMIC DNA]</scope>
    <source>
        <strain evidence="1 2">Bb-Ger1</strain>
    </source>
</reference>
<dbReference type="SUPFAM" id="SSF56219">
    <property type="entry name" value="DNase I-like"/>
    <property type="match status" value="1"/>
</dbReference>
<organism evidence="1 2">
    <name type="scientific">Besnoitia besnoiti</name>
    <name type="common">Apicomplexan protozoan</name>
    <dbReference type="NCBI Taxonomy" id="94643"/>
    <lineage>
        <taxon>Eukaryota</taxon>
        <taxon>Sar</taxon>
        <taxon>Alveolata</taxon>
        <taxon>Apicomplexa</taxon>
        <taxon>Conoidasida</taxon>
        <taxon>Coccidia</taxon>
        <taxon>Eucoccidiorida</taxon>
        <taxon>Eimeriorina</taxon>
        <taxon>Sarcocystidae</taxon>
        <taxon>Besnoitia</taxon>
    </lineage>
</organism>
<dbReference type="OrthoDB" id="346374at2759"/>
<protein>
    <recommendedName>
        <fullName evidence="3">Endonuclease/exonuclease/phosphatase family protein</fullName>
    </recommendedName>
</protein>
<dbReference type="AlphaFoldDB" id="A0A2A9MC27"/>
<dbReference type="GeneID" id="40313348"/>